<organism evidence="1">
    <name type="scientific">Anguilla anguilla</name>
    <name type="common">European freshwater eel</name>
    <name type="synonym">Muraena anguilla</name>
    <dbReference type="NCBI Taxonomy" id="7936"/>
    <lineage>
        <taxon>Eukaryota</taxon>
        <taxon>Metazoa</taxon>
        <taxon>Chordata</taxon>
        <taxon>Craniata</taxon>
        <taxon>Vertebrata</taxon>
        <taxon>Euteleostomi</taxon>
        <taxon>Actinopterygii</taxon>
        <taxon>Neopterygii</taxon>
        <taxon>Teleostei</taxon>
        <taxon>Anguilliformes</taxon>
        <taxon>Anguillidae</taxon>
        <taxon>Anguilla</taxon>
    </lineage>
</organism>
<proteinExistence type="predicted"/>
<reference evidence="1" key="2">
    <citation type="journal article" date="2015" name="Fish Shellfish Immunol.">
        <title>Early steps in the European eel (Anguilla anguilla)-Vibrio vulnificus interaction in the gills: Role of the RtxA13 toxin.</title>
        <authorList>
            <person name="Callol A."/>
            <person name="Pajuelo D."/>
            <person name="Ebbesson L."/>
            <person name="Teles M."/>
            <person name="MacKenzie S."/>
            <person name="Amaro C."/>
        </authorList>
    </citation>
    <scope>NUCLEOTIDE SEQUENCE</scope>
</reference>
<accession>A0A0E9QAG7</accession>
<reference evidence="1" key="1">
    <citation type="submission" date="2014-11" db="EMBL/GenBank/DDBJ databases">
        <authorList>
            <person name="Amaro Gonzalez C."/>
        </authorList>
    </citation>
    <scope>NUCLEOTIDE SEQUENCE</scope>
</reference>
<sequence length="40" mass="4509">MGVEPIYSVEVVCVERWPMSCCPDHCEVSSATRGRHRQSS</sequence>
<name>A0A0E9QAG7_ANGAN</name>
<dbReference type="EMBL" id="GBXM01095459">
    <property type="protein sequence ID" value="JAH13118.1"/>
    <property type="molecule type" value="Transcribed_RNA"/>
</dbReference>
<dbReference type="AlphaFoldDB" id="A0A0E9QAG7"/>
<protein>
    <submittedName>
        <fullName evidence="1">Uncharacterized protein</fullName>
    </submittedName>
</protein>
<evidence type="ECO:0000313" key="1">
    <source>
        <dbReference type="EMBL" id="JAH13118.1"/>
    </source>
</evidence>